<organism evidence="2 3">
    <name type="scientific">Ensete ventricosum</name>
    <name type="common">Abyssinian banana</name>
    <name type="synonym">Musa ensete</name>
    <dbReference type="NCBI Taxonomy" id="4639"/>
    <lineage>
        <taxon>Eukaryota</taxon>
        <taxon>Viridiplantae</taxon>
        <taxon>Streptophyta</taxon>
        <taxon>Embryophyta</taxon>
        <taxon>Tracheophyta</taxon>
        <taxon>Spermatophyta</taxon>
        <taxon>Magnoliopsida</taxon>
        <taxon>Liliopsida</taxon>
        <taxon>Zingiberales</taxon>
        <taxon>Musaceae</taxon>
        <taxon>Ensete</taxon>
    </lineage>
</organism>
<accession>A0A426YMD2</accession>
<gene>
    <name evidence="2" type="ORF">B296_00027062</name>
</gene>
<comment type="caution">
    <text evidence="2">The sequence shown here is derived from an EMBL/GenBank/DDBJ whole genome shotgun (WGS) entry which is preliminary data.</text>
</comment>
<evidence type="ECO:0000256" key="1">
    <source>
        <dbReference type="SAM" id="MobiDB-lite"/>
    </source>
</evidence>
<dbReference type="Proteomes" id="UP000287651">
    <property type="component" value="Unassembled WGS sequence"/>
</dbReference>
<evidence type="ECO:0000313" key="3">
    <source>
        <dbReference type="Proteomes" id="UP000287651"/>
    </source>
</evidence>
<dbReference type="EMBL" id="AMZH03011435">
    <property type="protein sequence ID" value="RRT52884.1"/>
    <property type="molecule type" value="Genomic_DNA"/>
</dbReference>
<sequence>MTNYFGQEPSVTIFLPQPQSQSHPHPHLPPLTPTSPTASLAAAVTSSSARFSLVTVAPSSSPPLSVAPFFLPCRSSGPPLPSLLLLPIIGPSLLLSSARQPPATAIPTAAANRRPIAPLHRSSAARPCHPCCRYQSTVVPSVAATQPSSSIAAGPLPLKHQQRCHYLVAPHLLVTPHDAVASSLAAAALTAAALTAAVVSNRAPCRCTSLLPSLHLLATIAAPPYCDRYRSLLLTQLSQQPLSLPATVSSSTTIAPPSPTSFSTYWWFLRRQSRWAQVLSHRTHASDSTTEKRTEYH</sequence>
<feature type="region of interest" description="Disordered" evidence="1">
    <location>
        <begin position="16"/>
        <end position="37"/>
    </location>
</feature>
<proteinExistence type="predicted"/>
<name>A0A426YMD2_ENSVE</name>
<dbReference type="AlphaFoldDB" id="A0A426YMD2"/>
<protein>
    <submittedName>
        <fullName evidence="2">Uncharacterized protein</fullName>
    </submittedName>
</protein>
<reference evidence="2 3" key="1">
    <citation type="journal article" date="2014" name="Agronomy (Basel)">
        <title>A Draft Genome Sequence for Ensete ventricosum, the Drought-Tolerant Tree Against Hunger.</title>
        <authorList>
            <person name="Harrison J."/>
            <person name="Moore K.A."/>
            <person name="Paszkiewicz K."/>
            <person name="Jones T."/>
            <person name="Grant M."/>
            <person name="Ambacheew D."/>
            <person name="Muzemil S."/>
            <person name="Studholme D.J."/>
        </authorList>
    </citation>
    <scope>NUCLEOTIDE SEQUENCE [LARGE SCALE GENOMIC DNA]</scope>
</reference>
<evidence type="ECO:0000313" key="2">
    <source>
        <dbReference type="EMBL" id="RRT52884.1"/>
    </source>
</evidence>